<reference evidence="6" key="1">
    <citation type="journal article" date="2020" name="Stud. Mycol.">
        <title>101 Dothideomycetes genomes: a test case for predicting lifestyles and emergence of pathogens.</title>
        <authorList>
            <person name="Haridas S."/>
            <person name="Albert R."/>
            <person name="Binder M."/>
            <person name="Bloem J."/>
            <person name="Labutti K."/>
            <person name="Salamov A."/>
            <person name="Andreopoulos B."/>
            <person name="Baker S."/>
            <person name="Barry K."/>
            <person name="Bills G."/>
            <person name="Bluhm B."/>
            <person name="Cannon C."/>
            <person name="Castanera R."/>
            <person name="Culley D."/>
            <person name="Daum C."/>
            <person name="Ezra D."/>
            <person name="Gonzalez J."/>
            <person name="Henrissat B."/>
            <person name="Kuo A."/>
            <person name="Liang C."/>
            <person name="Lipzen A."/>
            <person name="Lutzoni F."/>
            <person name="Magnuson J."/>
            <person name="Mondo S."/>
            <person name="Nolan M."/>
            <person name="Ohm R."/>
            <person name="Pangilinan J."/>
            <person name="Park H.-J."/>
            <person name="Ramirez L."/>
            <person name="Alfaro M."/>
            <person name="Sun H."/>
            <person name="Tritt A."/>
            <person name="Yoshinaga Y."/>
            <person name="Zwiers L.-H."/>
            <person name="Turgeon B."/>
            <person name="Goodwin S."/>
            <person name="Spatafora J."/>
            <person name="Crous P."/>
            <person name="Grigoriev I."/>
        </authorList>
    </citation>
    <scope>NUCLEOTIDE SEQUENCE</scope>
    <source>
        <strain evidence="6">CBS 279.74</strain>
    </source>
</reference>
<dbReference type="PANTHER" id="PTHR31465:SF9">
    <property type="entry name" value="SPHINGOID LONG-CHAIN BASE TRANSPORTER RSB1"/>
    <property type="match status" value="1"/>
</dbReference>
<dbReference type="Pfam" id="PF04479">
    <property type="entry name" value="RTA1"/>
    <property type="match status" value="1"/>
</dbReference>
<feature type="transmembrane region" description="Helical" evidence="5">
    <location>
        <begin position="75"/>
        <end position="92"/>
    </location>
</feature>
<keyword evidence="3 5" id="KW-1133">Transmembrane helix</keyword>
<dbReference type="Proteomes" id="UP000799428">
    <property type="component" value="Unassembled WGS sequence"/>
</dbReference>
<organism evidence="6 7">
    <name type="scientific">Pleomassaria siparia CBS 279.74</name>
    <dbReference type="NCBI Taxonomy" id="1314801"/>
    <lineage>
        <taxon>Eukaryota</taxon>
        <taxon>Fungi</taxon>
        <taxon>Dikarya</taxon>
        <taxon>Ascomycota</taxon>
        <taxon>Pezizomycotina</taxon>
        <taxon>Dothideomycetes</taxon>
        <taxon>Pleosporomycetidae</taxon>
        <taxon>Pleosporales</taxon>
        <taxon>Pleomassariaceae</taxon>
        <taxon>Pleomassaria</taxon>
    </lineage>
</organism>
<feature type="transmembrane region" description="Helical" evidence="5">
    <location>
        <begin position="99"/>
        <end position="118"/>
    </location>
</feature>
<feature type="transmembrane region" description="Helical" evidence="5">
    <location>
        <begin position="130"/>
        <end position="152"/>
    </location>
</feature>
<feature type="transmembrane region" description="Helical" evidence="5">
    <location>
        <begin position="262"/>
        <end position="283"/>
    </location>
</feature>
<dbReference type="EMBL" id="MU005764">
    <property type="protein sequence ID" value="KAF2715098.1"/>
    <property type="molecule type" value="Genomic_DNA"/>
</dbReference>
<evidence type="ECO:0000313" key="6">
    <source>
        <dbReference type="EMBL" id="KAF2715098.1"/>
    </source>
</evidence>
<dbReference type="InterPro" id="IPR007568">
    <property type="entry name" value="RTA1"/>
</dbReference>
<keyword evidence="4 5" id="KW-0472">Membrane</keyword>
<dbReference type="OrthoDB" id="4521223at2759"/>
<feature type="transmembrane region" description="Helical" evidence="5">
    <location>
        <begin position="298"/>
        <end position="318"/>
    </location>
</feature>
<keyword evidence="2 5" id="KW-0812">Transmembrane</keyword>
<evidence type="ECO:0000256" key="4">
    <source>
        <dbReference type="ARBA" id="ARBA00023136"/>
    </source>
</evidence>
<evidence type="ECO:0000256" key="3">
    <source>
        <dbReference type="ARBA" id="ARBA00022989"/>
    </source>
</evidence>
<comment type="subcellular location">
    <subcellularLocation>
        <location evidence="1">Membrane</location>
        <topology evidence="1">Multi-pass membrane protein</topology>
    </subcellularLocation>
</comment>
<dbReference type="PANTHER" id="PTHR31465">
    <property type="entry name" value="PROTEIN RTA1-RELATED"/>
    <property type="match status" value="1"/>
</dbReference>
<sequence length="373" mass="40918">MPSVTSAMAEPLVNVALSLAARTVTIQGIDPDDIYIPSTDATDIAMAMEYCNPSTDCPMEWATIGYHPSMAGNSIYLIAFVILFAAQLFYGIRKKTWTYMSALLIGIFAEAIGYIGRLMLSQNPYSMDNFLMNLVPLTIAPALFTAGIYLCLSRVITVVGSQNSRLKPKMYTYVFIGFDLLSLILQALGGGIASTANDKKGSDLGTNIMIGGLICQVISMILFFIIWGDFALRVRRNKASGALTRNQPPLYEGLRATKMFHLFQWSLFVATLLVFIRCIYRVAELWDGFSGHLANDEATFMIFEGPLIIIALTAMTVFHPGRVFGNLWVPAGKGVRSDGSHKLLTNMSSSSSTNLADAVDWARSNNQTAYSRV</sequence>
<evidence type="ECO:0000256" key="1">
    <source>
        <dbReference type="ARBA" id="ARBA00004141"/>
    </source>
</evidence>
<dbReference type="GO" id="GO:0000324">
    <property type="term" value="C:fungal-type vacuole"/>
    <property type="evidence" value="ECO:0007669"/>
    <property type="project" value="TreeGrafter"/>
</dbReference>
<dbReference type="AlphaFoldDB" id="A0A6G1KQI5"/>
<name>A0A6G1KQI5_9PLEO</name>
<feature type="transmembrane region" description="Helical" evidence="5">
    <location>
        <begin position="208"/>
        <end position="228"/>
    </location>
</feature>
<gene>
    <name evidence="6" type="ORF">K504DRAFT_421545</name>
</gene>
<feature type="transmembrane region" description="Helical" evidence="5">
    <location>
        <begin position="173"/>
        <end position="196"/>
    </location>
</feature>
<proteinExistence type="predicted"/>
<dbReference type="GO" id="GO:0005886">
    <property type="term" value="C:plasma membrane"/>
    <property type="evidence" value="ECO:0007669"/>
    <property type="project" value="TreeGrafter"/>
</dbReference>
<evidence type="ECO:0000313" key="7">
    <source>
        <dbReference type="Proteomes" id="UP000799428"/>
    </source>
</evidence>
<accession>A0A6G1KQI5</accession>
<protein>
    <submittedName>
        <fullName evidence="6">RTA1-domain-containing protein</fullName>
    </submittedName>
</protein>
<keyword evidence="7" id="KW-1185">Reference proteome</keyword>
<evidence type="ECO:0000256" key="5">
    <source>
        <dbReference type="SAM" id="Phobius"/>
    </source>
</evidence>
<evidence type="ECO:0000256" key="2">
    <source>
        <dbReference type="ARBA" id="ARBA00022692"/>
    </source>
</evidence>